<dbReference type="Proteomes" id="UP000269331">
    <property type="component" value="Chromosome"/>
</dbReference>
<dbReference type="SUPFAM" id="SSF102645">
    <property type="entry name" value="CoaB-like"/>
    <property type="match status" value="1"/>
</dbReference>
<dbReference type="InterPro" id="IPR007085">
    <property type="entry name" value="DNA/pantothenate-metab_flavo_C"/>
</dbReference>
<dbReference type="RefSeq" id="WP_162496990.1">
    <property type="nucleotide sequence ID" value="NZ_AP018400.1"/>
</dbReference>
<dbReference type="GeneID" id="52229683"/>
<evidence type="ECO:0000313" key="2">
    <source>
        <dbReference type="EMBL" id="BBA92744.1"/>
    </source>
</evidence>
<dbReference type="NCBIfam" id="TIGR02114">
    <property type="entry name" value="coaB_strep"/>
    <property type="match status" value="1"/>
</dbReference>
<feature type="domain" description="DNA/pantothenate metabolism flavoprotein C-terminal" evidence="1">
    <location>
        <begin position="117"/>
        <end position="225"/>
    </location>
</feature>
<dbReference type="Pfam" id="PF04127">
    <property type="entry name" value="DFP"/>
    <property type="match status" value="2"/>
</dbReference>
<evidence type="ECO:0000313" key="3">
    <source>
        <dbReference type="Proteomes" id="UP000269331"/>
    </source>
</evidence>
<keyword evidence="2" id="KW-0436">Ligase</keyword>
<dbReference type="GO" id="GO:0015937">
    <property type="term" value="P:coenzyme A biosynthetic process"/>
    <property type="evidence" value="ECO:0007669"/>
    <property type="project" value="UniProtKB-ARBA"/>
</dbReference>
<organism evidence="2 3">
    <name type="scientific">Streptococcus ruminantium</name>
    <dbReference type="NCBI Taxonomy" id="1917441"/>
    <lineage>
        <taxon>Bacteria</taxon>
        <taxon>Bacillati</taxon>
        <taxon>Bacillota</taxon>
        <taxon>Bacilli</taxon>
        <taxon>Lactobacillales</taxon>
        <taxon>Streptococcaceae</taxon>
        <taxon>Streptococcus</taxon>
    </lineage>
</organism>
<dbReference type="NCBIfam" id="NF005231">
    <property type="entry name" value="PRK06732.1"/>
    <property type="match status" value="1"/>
</dbReference>
<gene>
    <name evidence="2" type="ORF">SR187_5695</name>
</gene>
<name>A0A2Z5TR52_9STRE</name>
<accession>A0A2Z5TR52</accession>
<dbReference type="AlphaFoldDB" id="A0A2Z5TR52"/>
<feature type="domain" description="DNA/pantothenate metabolism flavoprotein C-terminal" evidence="1">
    <location>
        <begin position="2"/>
        <end position="101"/>
    </location>
</feature>
<dbReference type="KEGG" id="srq:SR187_5695"/>
<evidence type="ECO:0000259" key="1">
    <source>
        <dbReference type="Pfam" id="PF04127"/>
    </source>
</evidence>
<proteinExistence type="predicted"/>
<protein>
    <submittedName>
        <fullName evidence="2">Phosphopantothenate--cysteine ligase</fullName>
    </submittedName>
</protein>
<dbReference type="Gene3D" id="3.40.50.10300">
    <property type="entry name" value="CoaB-like"/>
    <property type="match status" value="1"/>
</dbReference>
<dbReference type="InterPro" id="IPR011848">
    <property type="entry name" value="CoaB_strep"/>
</dbReference>
<dbReference type="GO" id="GO:0016874">
    <property type="term" value="F:ligase activity"/>
    <property type="evidence" value="ECO:0007669"/>
    <property type="project" value="UniProtKB-KW"/>
</dbReference>
<sequence length="228" mass="25406">MKLLITSGGTSEAIDQVRAITNHASGSLGKIIAEQALKRGHQVTLVTTKQALKPDPQDCLTIIQITDVDSLKTTLEPLVKSHQVLIHSMAVSDYTPIYMTSLEELEKTDDLSCLLHKKNTEHKISSKEDYQVLFLKKTPKIISYVKEWNPAIRLIGFKLLVAVSKEELLAVARHSLEKNQADYILANDLVDIEENKHVAYLVDHATETQANTKDEIAQLILETLEKGG</sequence>
<reference evidence="2 3" key="1">
    <citation type="journal article" date="2018" name="Genome Biol. Evol.">
        <title>Complete Genome Sequence of Streptococcus ruminantium sp. nov. GUT-187T (=DSM 104980T =JCM 31869T), the Type Strain of S. ruminantium, and Comparison with Genome Sequences of Streptococcus suis Strains.</title>
        <authorList>
            <person name="Tohya M."/>
            <person name="Sekizaki T."/>
            <person name="Miyoshi-Akiyama T."/>
        </authorList>
    </citation>
    <scope>NUCLEOTIDE SEQUENCE [LARGE SCALE GENOMIC DNA]</scope>
    <source>
        <strain evidence="2 3">GUT187T</strain>
    </source>
</reference>
<dbReference type="InterPro" id="IPR035929">
    <property type="entry name" value="CoaB-like_sf"/>
</dbReference>
<dbReference type="EMBL" id="AP018400">
    <property type="protein sequence ID" value="BBA92744.1"/>
    <property type="molecule type" value="Genomic_DNA"/>
</dbReference>